<comment type="caution">
    <text evidence="1">The sequence shown here is derived from an EMBL/GenBank/DDBJ whole genome shotgun (WGS) entry which is preliminary data.</text>
</comment>
<evidence type="ECO:0000313" key="1">
    <source>
        <dbReference type="EMBL" id="TCO08007.1"/>
    </source>
</evidence>
<evidence type="ECO:0000313" key="2">
    <source>
        <dbReference type="Proteomes" id="UP000295221"/>
    </source>
</evidence>
<sequence length="62" mass="7787">MKVQNYSINLFYKPAYIFKQTLKRFDHNKMLYFYSCRSERTHNIYYADNLYIKRQITNFETN</sequence>
<dbReference type="Proteomes" id="UP000295221">
    <property type="component" value="Unassembled WGS sequence"/>
</dbReference>
<organism evidence="1 2">
    <name type="scientific">Natronoflexus pectinivorans</name>
    <dbReference type="NCBI Taxonomy" id="682526"/>
    <lineage>
        <taxon>Bacteria</taxon>
        <taxon>Pseudomonadati</taxon>
        <taxon>Bacteroidota</taxon>
        <taxon>Bacteroidia</taxon>
        <taxon>Marinilabiliales</taxon>
        <taxon>Marinilabiliaceae</taxon>
        <taxon>Natronoflexus</taxon>
    </lineage>
</organism>
<dbReference type="EMBL" id="SLWK01000006">
    <property type="protein sequence ID" value="TCO08007.1"/>
    <property type="molecule type" value="Genomic_DNA"/>
</dbReference>
<proteinExistence type="predicted"/>
<name>A0A4R2GHT9_9BACT</name>
<protein>
    <submittedName>
        <fullName evidence="1">Uncharacterized protein</fullName>
    </submittedName>
</protein>
<accession>A0A4R2GHT9</accession>
<reference evidence="1 2" key="1">
    <citation type="submission" date="2019-03" db="EMBL/GenBank/DDBJ databases">
        <title>Genomic Encyclopedia of Type Strains, Phase IV (KMG-IV): sequencing the most valuable type-strain genomes for metagenomic binning, comparative biology and taxonomic classification.</title>
        <authorList>
            <person name="Goeker M."/>
        </authorList>
    </citation>
    <scope>NUCLEOTIDE SEQUENCE [LARGE SCALE GENOMIC DNA]</scope>
    <source>
        <strain evidence="1 2">DSM 24179</strain>
    </source>
</reference>
<dbReference type="AlphaFoldDB" id="A0A4R2GHT9"/>
<keyword evidence="2" id="KW-1185">Reference proteome</keyword>
<gene>
    <name evidence="1" type="ORF">EV194_106149</name>
</gene>